<evidence type="ECO:0000313" key="13">
    <source>
        <dbReference type="Proteomes" id="UP000182444"/>
    </source>
</evidence>
<feature type="signal peptide" evidence="10">
    <location>
        <begin position="1"/>
        <end position="20"/>
    </location>
</feature>
<comment type="subcellular location">
    <subcellularLocation>
        <location evidence="2 10">Endoplasmic reticulum membrane</location>
        <topology evidence="2 10">Single-pass type I membrane protein</topology>
    </subcellularLocation>
</comment>
<dbReference type="InterPro" id="IPR007676">
    <property type="entry name" value="Ribophorin_I"/>
</dbReference>
<dbReference type="AlphaFoldDB" id="A0A1D8NNJ1"/>
<sequence length="467" mass="52016">MKLFGLSVVTLLATIGSVVADKQLENRQLFRTVDLSKSYVREFIAVNVYNDGTSDETDYIVSIPPGFVDDLAKLDIKESSHEAPLKVIRLARDEHGEHWSAILPEPIKPGSQVQLQLFLSYVNQLQPVPQTIKQSEQQHLVYDGLKTFYSLYPTKSQTNRVKIMAQNMQEINMDENSTPSTEAEGGAQYGPFGPMGSFEVEPLVLRYDYPLPIPRVDSLKRDIWISHVSNSIAIEESYNLTNAGAKLDGSFSRTDFFAHHGKPSSASASIIELPFTLPLGAHDVYYTDLVGNVSTSHFRGGKEVSLLELRPRYPVFGGWNYNFTIGWEMPLTSVSRTTGADEYVVGLPLLNGPVDAQYRQIESNYILPEGAENVQVVTSEPALSKEESVTFSYLDKKGRPTIQVRHVNFVDQHRGGIVFLKYTLPGSAATIKPIFIATVIGSIFLAIFSLSQLDFTISQRPKKTTKE</sequence>
<organism evidence="11 13">
    <name type="scientific">Yarrowia lipolytica</name>
    <name type="common">Candida lipolytica</name>
    <dbReference type="NCBI Taxonomy" id="4952"/>
    <lineage>
        <taxon>Eukaryota</taxon>
        <taxon>Fungi</taxon>
        <taxon>Dikarya</taxon>
        <taxon>Ascomycota</taxon>
        <taxon>Saccharomycotina</taxon>
        <taxon>Dipodascomycetes</taxon>
        <taxon>Dipodascales</taxon>
        <taxon>Dipodascales incertae sedis</taxon>
        <taxon>Yarrowia</taxon>
    </lineage>
</organism>
<keyword evidence="9 10" id="KW-0472">Membrane</keyword>
<feature type="chain" id="PRO_5033809006" description="Dolichyl-diphosphooligosaccharide--protein glycosyltransferase subunit 1" evidence="10">
    <location>
        <begin position="21"/>
        <end position="467"/>
    </location>
</feature>
<keyword evidence="8 10" id="KW-1133">Transmembrane helix</keyword>
<dbReference type="OMA" id="RYEYARE"/>
<dbReference type="EMBL" id="CP017558">
    <property type="protein sequence ID" value="AOW07192.1"/>
    <property type="molecule type" value="Genomic_DNA"/>
</dbReference>
<dbReference type="UniPathway" id="UPA00378"/>
<gene>
    <name evidence="12" type="ORF">B0I71DRAFT_172013</name>
    <name evidence="11" type="ORF">YALI1_F19746g</name>
</gene>
<keyword evidence="5 10" id="KW-0812">Transmembrane</keyword>
<evidence type="ECO:0000313" key="14">
    <source>
        <dbReference type="Proteomes" id="UP000256601"/>
    </source>
</evidence>
<dbReference type="Proteomes" id="UP000182444">
    <property type="component" value="Chromosome 1F"/>
</dbReference>
<accession>A0A1D8NNJ1</accession>
<evidence type="ECO:0000256" key="10">
    <source>
        <dbReference type="RuleBase" id="RU361143"/>
    </source>
</evidence>
<dbReference type="RefSeq" id="XP_505429.1">
    <property type="nucleotide sequence ID" value="XM_505429.1"/>
</dbReference>
<dbReference type="VEuPathDB" id="FungiDB:YALI0_F14795g"/>
<protein>
    <recommendedName>
        <fullName evidence="10">Dolichyl-diphosphooligosaccharide--protein glycosyltransferase subunit 1</fullName>
    </recommendedName>
</protein>
<dbReference type="EMBL" id="KZ858948">
    <property type="protein sequence ID" value="RDW28903.1"/>
    <property type="molecule type" value="Genomic_DNA"/>
</dbReference>
<evidence type="ECO:0000256" key="3">
    <source>
        <dbReference type="ARBA" id="ARBA00004922"/>
    </source>
</evidence>
<dbReference type="OrthoDB" id="310030at2759"/>
<dbReference type="KEGG" id="yli:2908295"/>
<comment type="similarity">
    <text evidence="4 10">Belongs to the OST1 family.</text>
</comment>
<dbReference type="GO" id="GO:0008250">
    <property type="term" value="C:oligosaccharyltransferase complex"/>
    <property type="evidence" value="ECO:0007669"/>
    <property type="project" value="UniProtKB-UniRule"/>
</dbReference>
<comment type="pathway">
    <text evidence="3 10">Protein modification; protein glycosylation.</text>
</comment>
<evidence type="ECO:0000256" key="9">
    <source>
        <dbReference type="ARBA" id="ARBA00023136"/>
    </source>
</evidence>
<evidence type="ECO:0000256" key="5">
    <source>
        <dbReference type="ARBA" id="ARBA00022692"/>
    </source>
</evidence>
<evidence type="ECO:0000313" key="11">
    <source>
        <dbReference type="EMBL" id="AOW07192.1"/>
    </source>
</evidence>
<dbReference type="PANTHER" id="PTHR21049:SF0">
    <property type="entry name" value="DOLICHYL-DIPHOSPHOOLIGOSACCHARIDE--PROTEIN GLYCOSYLTRANSFERASE SUBUNIT 1"/>
    <property type="match status" value="1"/>
</dbReference>
<dbReference type="PANTHER" id="PTHR21049">
    <property type="entry name" value="RIBOPHORIN I"/>
    <property type="match status" value="1"/>
</dbReference>
<proteinExistence type="inferred from homology"/>
<keyword evidence="6 10" id="KW-0732">Signal</keyword>
<evidence type="ECO:0000256" key="1">
    <source>
        <dbReference type="ARBA" id="ARBA00002791"/>
    </source>
</evidence>
<dbReference type="Proteomes" id="UP000256601">
    <property type="component" value="Unassembled WGS sequence"/>
</dbReference>
<feature type="transmembrane region" description="Helical" evidence="10">
    <location>
        <begin position="434"/>
        <end position="453"/>
    </location>
</feature>
<dbReference type="GeneID" id="2908295"/>
<evidence type="ECO:0000313" key="12">
    <source>
        <dbReference type="EMBL" id="RDW28903.1"/>
    </source>
</evidence>
<dbReference type="VEuPathDB" id="FungiDB:YALI1_F19746g"/>
<evidence type="ECO:0000256" key="2">
    <source>
        <dbReference type="ARBA" id="ARBA00004115"/>
    </source>
</evidence>
<keyword evidence="7 10" id="KW-0256">Endoplasmic reticulum</keyword>
<comment type="function">
    <text evidence="1 10">Subunit of the oligosaccharyl transferase (OST) complex that catalyzes the initial transfer of a defined glycan (Glc(3)Man(9)GlcNAc(2) in eukaryotes) from the lipid carrier dolichol-pyrophosphate to an asparagine residue within an Asn-X-Ser/Thr consensus motif in nascent polypeptide chains, the first step in protein N-glycosylation. N-glycosylation occurs cotranslationally and the complex associates with the Sec61 complex at the channel-forming translocon complex that mediates protein translocation across the endoplasmic reticulum (ER). All subunits are required for a maximal enzyme activity.</text>
</comment>
<evidence type="ECO:0000256" key="7">
    <source>
        <dbReference type="ARBA" id="ARBA00022824"/>
    </source>
</evidence>
<evidence type="ECO:0000256" key="6">
    <source>
        <dbReference type="ARBA" id="ARBA00022729"/>
    </source>
</evidence>
<name>A0A1D8NNJ1_YARLL</name>
<dbReference type="Pfam" id="PF04597">
    <property type="entry name" value="Ribophorin_I"/>
    <property type="match status" value="1"/>
</dbReference>
<dbReference type="eggNOG" id="KOG2291">
    <property type="taxonomic scope" value="Eukaryota"/>
</dbReference>
<dbReference type="GO" id="GO:0018279">
    <property type="term" value="P:protein N-linked glycosylation via asparagine"/>
    <property type="evidence" value="ECO:0007669"/>
    <property type="project" value="TreeGrafter"/>
</dbReference>
<evidence type="ECO:0000256" key="8">
    <source>
        <dbReference type="ARBA" id="ARBA00022989"/>
    </source>
</evidence>
<evidence type="ECO:0000256" key="4">
    <source>
        <dbReference type="ARBA" id="ARBA00008905"/>
    </source>
</evidence>
<comment type="subunit">
    <text evidence="10">Component of the oligosaccharyltransferase (OST) complex.</text>
</comment>
<reference evidence="11 13" key="1">
    <citation type="journal article" date="2016" name="PLoS ONE">
        <title>Sequence Assembly of Yarrowia lipolytica Strain W29/CLIB89 Shows Transposable Element Diversity.</title>
        <authorList>
            <person name="Magnan C."/>
            <person name="Yu J."/>
            <person name="Chang I."/>
            <person name="Jahn E."/>
            <person name="Kanomata Y."/>
            <person name="Wu J."/>
            <person name="Zeller M."/>
            <person name="Oakes M."/>
            <person name="Baldi P."/>
            <person name="Sandmeyer S."/>
        </authorList>
    </citation>
    <scope>NUCLEOTIDE SEQUENCE [LARGE SCALE GENOMIC DNA]</scope>
    <source>
        <strain evidence="11">CLIB89</strain>
        <strain evidence="13">CLIB89(W29)</strain>
    </source>
</reference>
<reference evidence="12 14" key="2">
    <citation type="submission" date="2018-07" db="EMBL/GenBank/DDBJ databases">
        <title>Draft Genome Assemblies for Five Robust Yarrowia lipolytica Strains Exhibiting High Lipid Production and Pentose Sugar Utilization and Sugar Alcohol Secretion from Undetoxified Lignocellulosic Biomass Hydrolysates.</title>
        <authorList>
            <consortium name="DOE Joint Genome Institute"/>
            <person name="Walker C."/>
            <person name="Ryu S."/>
            <person name="Na H."/>
            <person name="Zane M."/>
            <person name="LaButti K."/>
            <person name="Lipzen A."/>
            <person name="Haridas S."/>
            <person name="Barry K."/>
            <person name="Grigoriev I.V."/>
            <person name="Quarterman J."/>
            <person name="Slininger P."/>
            <person name="Dien B."/>
            <person name="Trinh C.T."/>
        </authorList>
    </citation>
    <scope>NUCLEOTIDE SEQUENCE [LARGE SCALE GENOMIC DNA]</scope>
    <source>
        <strain evidence="12 14">YB392</strain>
    </source>
</reference>